<dbReference type="InterPro" id="IPR016187">
    <property type="entry name" value="CTDL_fold"/>
</dbReference>
<dbReference type="SMART" id="SM00034">
    <property type="entry name" value="CLECT"/>
    <property type="match status" value="2"/>
</dbReference>
<dbReference type="Proteomes" id="UP000000437">
    <property type="component" value="Chromosome 7"/>
</dbReference>
<dbReference type="AlphaFoldDB" id="B3DHH3"/>
<dbReference type="ZFIN" id="ZDB-GENE-081022-86">
    <property type="gene designation" value="zgc:194252"/>
</dbReference>
<reference evidence="3" key="3">
    <citation type="submission" date="2012-02" db="UniProtKB">
        <authorList>
            <consortium name="Ensembl"/>
        </authorList>
    </citation>
    <scope>IDENTIFICATION</scope>
    <source>
        <strain evidence="3">Tuebingen</strain>
    </source>
</reference>
<dbReference type="CDD" id="cd00037">
    <property type="entry name" value="CLECT"/>
    <property type="match status" value="1"/>
</dbReference>
<feature type="domain" description="C-type lectin" evidence="1">
    <location>
        <begin position="24"/>
        <end position="130"/>
    </location>
</feature>
<dbReference type="GeneID" id="561367"/>
<dbReference type="eggNOG" id="ENOG502SR3V">
    <property type="taxonomic scope" value="Eukaryota"/>
</dbReference>
<proteinExistence type="evidence at transcript level"/>
<evidence type="ECO:0000313" key="5">
    <source>
        <dbReference type="RefSeq" id="NP_001122180.1"/>
    </source>
</evidence>
<protein>
    <submittedName>
        <fullName evidence="5">CLECT domain-containing protein</fullName>
    </submittedName>
    <submittedName>
        <fullName evidence="2 3">Zgc:194252</fullName>
    </submittedName>
</protein>
<dbReference type="KEGG" id="dre:561367"/>
<dbReference type="InterPro" id="IPR016186">
    <property type="entry name" value="C-type_lectin-like/link_sf"/>
</dbReference>
<reference evidence="2" key="2">
    <citation type="submission" date="2008-04" db="EMBL/GenBank/DDBJ databases">
        <authorList>
            <consortium name="NIH - Zebrafish Gene Collection (ZGC) project"/>
        </authorList>
    </citation>
    <scope>NUCLEOTIDE SEQUENCE [LARGE SCALE MRNA]</scope>
</reference>
<reference evidence="3 4" key="4">
    <citation type="journal article" date="2013" name="Nature">
        <title>The zebrafish reference genome sequence and its relationship to the human genome.</title>
        <authorList>
            <consortium name="Genome Reference Consortium Zebrafish"/>
            <person name="Howe K."/>
            <person name="Clark M.D."/>
            <person name="Torroja C.F."/>
            <person name="Torrance J."/>
            <person name="Berthelot C."/>
            <person name="Muffato M."/>
            <person name="Collins J.E."/>
            <person name="Humphray S."/>
            <person name="McLaren K."/>
            <person name="Matthews L."/>
            <person name="McLaren S."/>
            <person name="Sealy I."/>
            <person name="Caccamo M."/>
            <person name="Churcher C."/>
            <person name="Scott C."/>
            <person name="Barrett J.C."/>
            <person name="Koch R."/>
            <person name="Rauch G.J."/>
            <person name="White S."/>
            <person name="Chow W."/>
            <person name="Kilian B."/>
            <person name="Quintais L.T."/>
            <person name="Guerra-Assuncao J.A."/>
            <person name="Zhou Y."/>
            <person name="Gu Y."/>
            <person name="Yen J."/>
            <person name="Vogel J.H."/>
            <person name="Eyre T."/>
            <person name="Redmond S."/>
            <person name="Banerjee R."/>
            <person name="Chi J."/>
            <person name="Fu B."/>
            <person name="Langley E."/>
            <person name="Maguire S.F."/>
            <person name="Laird G.K."/>
            <person name="Lloyd D."/>
            <person name="Kenyon E."/>
            <person name="Donaldson S."/>
            <person name="Sehra H."/>
            <person name="Almeida-King J."/>
            <person name="Loveland J."/>
            <person name="Trevanion S."/>
            <person name="Jones M."/>
            <person name="Quail M."/>
            <person name="Willey D."/>
            <person name="Hunt A."/>
            <person name="Burton J."/>
            <person name="Sims S."/>
            <person name="McLay K."/>
            <person name="Plumb B."/>
            <person name="Davis J."/>
            <person name="Clee C."/>
            <person name="Oliver K."/>
            <person name="Clark R."/>
            <person name="Riddle C."/>
            <person name="Elliot D."/>
            <person name="Eliott D."/>
            <person name="Threadgold G."/>
            <person name="Harden G."/>
            <person name="Ware D."/>
            <person name="Begum S."/>
            <person name="Mortimore B."/>
            <person name="Mortimer B."/>
            <person name="Kerry G."/>
            <person name="Heath P."/>
            <person name="Phillimore B."/>
            <person name="Tracey A."/>
            <person name="Corby N."/>
            <person name="Dunn M."/>
            <person name="Johnson C."/>
            <person name="Wood J."/>
            <person name="Clark S."/>
            <person name="Pelan S."/>
            <person name="Griffiths G."/>
            <person name="Smith M."/>
            <person name="Glithero R."/>
            <person name="Howden P."/>
            <person name="Barker N."/>
            <person name="Lloyd C."/>
            <person name="Stevens C."/>
            <person name="Harley J."/>
            <person name="Holt K."/>
            <person name="Panagiotidis G."/>
            <person name="Lovell J."/>
            <person name="Beasley H."/>
            <person name="Henderson C."/>
            <person name="Gordon D."/>
            <person name="Auger K."/>
            <person name="Wright D."/>
            <person name="Collins J."/>
            <person name="Raisen C."/>
            <person name="Dyer L."/>
            <person name="Leung K."/>
            <person name="Robertson L."/>
            <person name="Ambridge K."/>
            <person name="Leongamornlert D."/>
            <person name="McGuire S."/>
            <person name="Gilderthorp R."/>
            <person name="Griffiths C."/>
            <person name="Manthravadi D."/>
            <person name="Nichol S."/>
            <person name="Barker G."/>
            <person name="Whitehead S."/>
            <person name="Kay M."/>
            <person name="Brown J."/>
            <person name="Murnane C."/>
            <person name="Gray E."/>
            <person name="Humphries M."/>
            <person name="Sycamore N."/>
            <person name="Barker D."/>
            <person name="Saunders D."/>
            <person name="Wallis J."/>
            <person name="Babbage A."/>
            <person name="Hammond S."/>
            <person name="Mashreghi-Mohammadi M."/>
            <person name="Barr L."/>
            <person name="Martin S."/>
            <person name="Wray P."/>
            <person name="Ellington A."/>
            <person name="Matthews N."/>
            <person name="Ellwood M."/>
            <person name="Woodmansey R."/>
            <person name="Clark G."/>
            <person name="Cooper J."/>
            <person name="Cooper J."/>
            <person name="Tromans A."/>
            <person name="Grafham D."/>
            <person name="Skuce C."/>
            <person name="Pandian R."/>
            <person name="Andrews R."/>
            <person name="Harrison E."/>
            <person name="Kimberley A."/>
            <person name="Garnett J."/>
            <person name="Fosker N."/>
            <person name="Hall R."/>
            <person name="Garner P."/>
            <person name="Kelly D."/>
            <person name="Bird C."/>
            <person name="Palmer S."/>
            <person name="Gehring I."/>
            <person name="Berger A."/>
            <person name="Dooley C.M."/>
            <person name="Ersan-Urun Z."/>
            <person name="Eser C."/>
            <person name="Geiger H."/>
            <person name="Geisler M."/>
            <person name="Karotki L."/>
            <person name="Kirn A."/>
            <person name="Konantz J."/>
            <person name="Konantz M."/>
            <person name="Oberlander M."/>
            <person name="Rudolph-Geiger S."/>
            <person name="Teucke M."/>
            <person name="Lanz C."/>
            <person name="Raddatz G."/>
            <person name="Osoegawa K."/>
            <person name="Zhu B."/>
            <person name="Rapp A."/>
            <person name="Widaa S."/>
            <person name="Langford C."/>
            <person name="Yang F."/>
            <person name="Schuster S.C."/>
            <person name="Carter N.P."/>
            <person name="Harrow J."/>
            <person name="Ning Z."/>
            <person name="Herrero J."/>
            <person name="Searle S.M."/>
            <person name="Enright A."/>
            <person name="Geisler R."/>
            <person name="Plasterk R.H."/>
            <person name="Lee C."/>
            <person name="Westerfield M."/>
            <person name="de Jong P.J."/>
            <person name="Zon L.I."/>
            <person name="Postlethwait J.H."/>
            <person name="Nusslein-Volhard C."/>
            <person name="Hubbard T.J."/>
            <person name="Roest Crollius H."/>
            <person name="Rogers J."/>
            <person name="Stemple D.L."/>
        </authorList>
    </citation>
    <scope>NUCLEOTIDE SEQUENCE [LARGE SCALE GENOMIC DNA]</scope>
    <source>
        <strain evidence="3">Tuebingen</strain>
    </source>
</reference>
<evidence type="ECO:0000313" key="2">
    <source>
        <dbReference type="EMBL" id="AAI62764.1"/>
    </source>
</evidence>
<dbReference type="EMBL" id="CU972454">
    <property type="status" value="NOT_ANNOTATED_CDS"/>
    <property type="molecule type" value="Genomic_DNA"/>
</dbReference>
<dbReference type="EMBL" id="BC162764">
    <property type="protein sequence ID" value="AAI62764.1"/>
    <property type="molecule type" value="mRNA"/>
</dbReference>
<dbReference type="SUPFAM" id="SSF56436">
    <property type="entry name" value="C-type lectin-like"/>
    <property type="match status" value="2"/>
</dbReference>
<accession>B3DHH3</accession>
<dbReference type="PaxDb" id="7955-ENSDARP00000053212"/>
<dbReference type="InterPro" id="IPR001304">
    <property type="entry name" value="C-type_lectin-like"/>
</dbReference>
<dbReference type="Ensembl" id="ENSDART00000053213.4">
    <property type="protein sequence ID" value="ENSDARP00000053212.3"/>
    <property type="gene ID" value="ENSDARG00000057142.3"/>
</dbReference>
<dbReference type="Bgee" id="ENSDARG00000057142">
    <property type="expression patterns" value="Expressed in granulocyte and 12 other cell types or tissues"/>
</dbReference>
<dbReference type="PROSITE" id="PS50041">
    <property type="entry name" value="C_TYPE_LECTIN_2"/>
    <property type="match status" value="2"/>
</dbReference>
<reference evidence="5" key="5">
    <citation type="submission" date="2025-04" db="UniProtKB">
        <authorList>
            <consortium name="RefSeq"/>
        </authorList>
    </citation>
    <scope>IDENTIFICATION</scope>
</reference>
<organism evidence="2">
    <name type="scientific">Danio rerio</name>
    <name type="common">Zebrafish</name>
    <name type="synonym">Brachydanio rerio</name>
    <dbReference type="NCBI Taxonomy" id="7955"/>
    <lineage>
        <taxon>Eukaryota</taxon>
        <taxon>Metazoa</taxon>
        <taxon>Chordata</taxon>
        <taxon>Craniata</taxon>
        <taxon>Vertebrata</taxon>
        <taxon>Euteleostomi</taxon>
        <taxon>Actinopterygii</taxon>
        <taxon>Neopterygii</taxon>
        <taxon>Teleostei</taxon>
        <taxon>Ostariophysi</taxon>
        <taxon>Cypriniformes</taxon>
        <taxon>Danionidae</taxon>
        <taxon>Danioninae</taxon>
        <taxon>Danio</taxon>
    </lineage>
</organism>
<dbReference type="PANTHER" id="PTHR45784">
    <property type="entry name" value="C-TYPE LECTIN DOMAIN FAMILY 20 MEMBER A-RELATED"/>
    <property type="match status" value="1"/>
</dbReference>
<reference evidence="5" key="1">
    <citation type="journal article" date="2002" name="Proc. Natl. Acad. Sci. U.S.A.">
        <title>Generation and initial analysis of more than 15,000 full-length human and mouse cDNA sequences.</title>
        <authorList>
            <consortium name="Mammalian Gene Collection Program Team"/>
            <person name="Strausberg R.L."/>
            <person name="Feingold E.A."/>
            <person name="Grouse L.H."/>
            <person name="Derge J.G."/>
            <person name="Klausner R.D."/>
            <person name="Collins F.S."/>
            <person name="Wagner L."/>
            <person name="Shenmen C.M."/>
            <person name="Schuler G.D."/>
            <person name="Altschul S.F."/>
            <person name="Zeeberg B."/>
            <person name="Buetow K.H."/>
            <person name="Schaefer C.F."/>
            <person name="Bhat N.K."/>
            <person name="Hopkins R.F."/>
            <person name="Jordan H."/>
            <person name="Moore T."/>
            <person name="Max S.I."/>
            <person name="Wang J."/>
            <person name="Hsieh F."/>
            <person name="Diatchenko L."/>
            <person name="Marusina K."/>
            <person name="Farmer A.A."/>
            <person name="Rubin G.M."/>
            <person name="Hong L."/>
            <person name="Stapleton M."/>
            <person name="Soares M.B."/>
            <person name="Bonaldo M.F."/>
            <person name="Casavant T.L."/>
            <person name="Scheetz T.E."/>
            <person name="Brownstein M.J."/>
            <person name="Usdin T.B."/>
            <person name="Toshiyuki S."/>
            <person name="Carninci P."/>
            <person name="Prange C."/>
            <person name="Raha S.S."/>
            <person name="Loquellano N.A."/>
            <person name="Peters G.J."/>
            <person name="Abramson R.D."/>
            <person name="Mullahy S.J."/>
            <person name="Bosak S.A."/>
            <person name="McEwan P.J."/>
            <person name="McKernan K.J."/>
            <person name="Malek J.A."/>
            <person name="Gunaratne P.H."/>
            <person name="Richards S."/>
            <person name="Worley K.C."/>
            <person name="Hale S."/>
            <person name="Garcia A.M."/>
            <person name="Gay L.J."/>
            <person name="Hulyk S.W."/>
            <person name="Villalon D.K."/>
            <person name="Muzny D.M."/>
            <person name="Sodergren E.J."/>
            <person name="Lu X."/>
            <person name="Gibbs R.A."/>
            <person name="Fahey J."/>
            <person name="Helton E."/>
            <person name="Ketteman M."/>
            <person name="Madan A."/>
            <person name="Rodrigues S."/>
            <person name="Sanchez A."/>
            <person name="Whiting M."/>
            <person name="Madan A."/>
            <person name="Young A.C."/>
            <person name="Shevchenko Y."/>
            <person name="Bouffard G.G."/>
            <person name="Blakesley R.W."/>
            <person name="Touchman J.W."/>
            <person name="Green E.D."/>
            <person name="Dickson M.C."/>
            <person name="Rodriguez A.C."/>
            <person name="Grimwood J."/>
            <person name="Schmutz J."/>
            <person name="Myers R.M."/>
            <person name="Butterfield Y.S."/>
            <person name="Krzywinski M.I."/>
            <person name="Skalska U."/>
            <person name="Smailus D.E."/>
            <person name="Schnerch A."/>
            <person name="Schein J.E."/>
            <person name="Jones S.J."/>
            <person name="Marra M.A."/>
        </authorList>
    </citation>
    <scope>NUCLEOTIDE SEQUENCE</scope>
</reference>
<evidence type="ECO:0000259" key="1">
    <source>
        <dbReference type="PROSITE" id="PS50041"/>
    </source>
</evidence>
<sequence>MKASITLLFFFSLFGVSLGAFRLHFFVNKTLSWQDAQKYCRQNYDDLSTVGSKDLEALSSNPLIKEDYFWIGLQNNRNQWIWSTGEEARVTFWDKGEPTILLGGNCGGVNKNTFKASNIGCNDQLHFYCMFVFELIVIHQESTWEEALLYCPQHYLGLAIIDSKDMMVEAKINSTEADTDDLWIGLRFLAGSWFWVNGKGVDYKAWSSNGELQCPAMNQRCGVYNRAKEVWTPTDCVRRLNFLCVKRKYIN</sequence>
<dbReference type="PANTHER" id="PTHR45784:SF8">
    <property type="entry name" value="C-TYPE MANNOSE RECEPTOR 2-RELATED"/>
    <property type="match status" value="1"/>
</dbReference>
<evidence type="ECO:0000313" key="4">
    <source>
        <dbReference type="Proteomes" id="UP000000437"/>
    </source>
</evidence>
<dbReference type="GeneTree" id="ENSGT00940000163460"/>
<feature type="domain" description="C-type lectin" evidence="1">
    <location>
        <begin position="125"/>
        <end position="245"/>
    </location>
</feature>
<dbReference type="Pfam" id="PF00059">
    <property type="entry name" value="Lectin_C"/>
    <property type="match status" value="2"/>
</dbReference>
<evidence type="ECO:0000313" key="6">
    <source>
        <dbReference type="ZFIN" id="ZDB-GENE-081022-86"/>
    </source>
</evidence>
<dbReference type="SMR" id="B3DHH3"/>
<dbReference type="HOGENOM" id="CLU_061186_1_0_1"/>
<name>B3DHH3_DANRE</name>
<dbReference type="AGR" id="ZFIN:ZDB-GENE-081022-86"/>
<keyword evidence="4" id="KW-1185">Reference proteome</keyword>
<dbReference type="Gene3D" id="3.10.100.10">
    <property type="entry name" value="Mannose-Binding Protein A, subunit A"/>
    <property type="match status" value="2"/>
</dbReference>
<dbReference type="OrthoDB" id="547680at2759"/>
<evidence type="ECO:0000313" key="3">
    <source>
        <dbReference type="Ensembl" id="ENSDARP00000053212"/>
    </source>
</evidence>
<dbReference type="RefSeq" id="NP_001122180.1">
    <property type="nucleotide sequence ID" value="NM_001128708.1"/>
</dbReference>
<accession>A0A8N7UZ37</accession>
<gene>
    <name evidence="2 5 6" type="ORF">zgc:194252</name>
</gene>
<dbReference type="OMA" id="KNGRWHD"/>